<dbReference type="AlphaFoldDB" id="A0A443Z073"/>
<gene>
    <name evidence="1" type="ORF">DPV69_00620</name>
</gene>
<reference evidence="1 2" key="1">
    <citation type="submission" date="2018-06" db="EMBL/GenBank/DDBJ databases">
        <title>Pedobacter endophyticus sp. nov., an endophytic bacterium isolated from a leaf of Triticum aestivum.</title>
        <authorList>
            <person name="Zhang L."/>
        </authorList>
    </citation>
    <scope>NUCLEOTIDE SEQUENCE [LARGE SCALE GENOMIC DNA]</scope>
    <source>
        <strain evidence="1 2">CM134L-2</strain>
    </source>
</reference>
<name>A0A443Z073_9SPHI</name>
<dbReference type="OrthoDB" id="799942at2"/>
<accession>A0A443Z073</accession>
<proteinExistence type="predicted"/>
<dbReference type="RefSeq" id="WP_113645337.1">
    <property type="nucleotide sequence ID" value="NZ_QMHN01000001.1"/>
</dbReference>
<dbReference type="EMBL" id="SAYW01000001">
    <property type="protein sequence ID" value="RWU09884.1"/>
    <property type="molecule type" value="Genomic_DNA"/>
</dbReference>
<protein>
    <submittedName>
        <fullName evidence="1">Uncharacterized protein</fullName>
    </submittedName>
</protein>
<comment type="caution">
    <text evidence="1">The sequence shown here is derived from an EMBL/GenBank/DDBJ whole genome shotgun (WGS) entry which is preliminary data.</text>
</comment>
<keyword evidence="2" id="KW-1185">Reference proteome</keyword>
<evidence type="ECO:0000313" key="1">
    <source>
        <dbReference type="EMBL" id="RWU09884.1"/>
    </source>
</evidence>
<organism evidence="1 2">
    <name type="scientific">Pedobacter chitinilyticus</name>
    <dbReference type="NCBI Taxonomy" id="2233776"/>
    <lineage>
        <taxon>Bacteria</taxon>
        <taxon>Pseudomonadati</taxon>
        <taxon>Bacteroidota</taxon>
        <taxon>Sphingobacteriia</taxon>
        <taxon>Sphingobacteriales</taxon>
        <taxon>Sphingobacteriaceae</taxon>
        <taxon>Pedobacter</taxon>
    </lineage>
</organism>
<evidence type="ECO:0000313" key="2">
    <source>
        <dbReference type="Proteomes" id="UP000284120"/>
    </source>
</evidence>
<dbReference type="Proteomes" id="UP000284120">
    <property type="component" value="Unassembled WGS sequence"/>
</dbReference>
<sequence length="214" mass="25027">MEELIKIPYPDFKFSDYIKRKAEGFCLLELRDGFAYRPKEDISSIRDTLYEISRTQDKIQFIAFIITHLTEGLKKHILKCKVATCQAEQMTQDVLYYLYTELDYLGLETDIESFTKEELYRNNEIIDEIIYSLKELKAGQDIIFTEIEEKLIDTTIEELDYSKGIQVIGKSKWFKFIGGTVLEFAANKLLEGFFKNTFIPLVAKFGDVIKFLNN</sequence>